<proteinExistence type="predicted"/>
<comment type="caution">
    <text evidence="1">The sequence shown here is derived from an EMBL/GenBank/DDBJ whole genome shotgun (WGS) entry which is preliminary data.</text>
</comment>
<name>A0ABQ5VGD3_9RHOB</name>
<reference evidence="1" key="1">
    <citation type="journal article" date="2014" name="Int. J. Syst. Evol. Microbiol.">
        <title>Complete genome of a new Firmicutes species belonging to the dominant human colonic microbiota ('Ruminococcus bicirculans') reveals two chromosomes and a selective capacity to utilize plant glucans.</title>
        <authorList>
            <consortium name="NISC Comparative Sequencing Program"/>
            <person name="Wegmann U."/>
            <person name="Louis P."/>
            <person name="Goesmann A."/>
            <person name="Henrissat B."/>
            <person name="Duncan S.H."/>
            <person name="Flint H.J."/>
        </authorList>
    </citation>
    <scope>NUCLEOTIDE SEQUENCE</scope>
    <source>
        <strain evidence="1">NBRC 109915</strain>
    </source>
</reference>
<protein>
    <submittedName>
        <fullName evidence="1">Uncharacterized protein</fullName>
    </submittedName>
</protein>
<gene>
    <name evidence="1" type="ORF">GCM10007927_09480</name>
</gene>
<evidence type="ECO:0000313" key="1">
    <source>
        <dbReference type="EMBL" id="GLQ26145.1"/>
    </source>
</evidence>
<keyword evidence="2" id="KW-1185">Reference proteome</keyword>
<accession>A0ABQ5VGD3</accession>
<sequence>MGAIDMFWPFNRSARIQKQARLEAAEKNHEKQIVKFDDVHQRLEDALRQFHPVSKDQVSE</sequence>
<dbReference type="Proteomes" id="UP001161388">
    <property type="component" value="Unassembled WGS sequence"/>
</dbReference>
<dbReference type="EMBL" id="BSNL01000001">
    <property type="protein sequence ID" value="GLQ26145.1"/>
    <property type="molecule type" value="Genomic_DNA"/>
</dbReference>
<reference evidence="1" key="2">
    <citation type="submission" date="2023-01" db="EMBL/GenBank/DDBJ databases">
        <title>Draft genome sequence of Sulfitobacter pacificus strain NBRC 109915.</title>
        <authorList>
            <person name="Sun Q."/>
            <person name="Mori K."/>
        </authorList>
    </citation>
    <scope>NUCLEOTIDE SEQUENCE</scope>
    <source>
        <strain evidence="1">NBRC 109915</strain>
    </source>
</reference>
<organism evidence="1 2">
    <name type="scientific">Sulfitobacter pacificus</name>
    <dbReference type="NCBI Taxonomy" id="1499314"/>
    <lineage>
        <taxon>Bacteria</taxon>
        <taxon>Pseudomonadati</taxon>
        <taxon>Pseudomonadota</taxon>
        <taxon>Alphaproteobacteria</taxon>
        <taxon>Rhodobacterales</taxon>
        <taxon>Roseobacteraceae</taxon>
        <taxon>Sulfitobacter</taxon>
    </lineage>
</organism>
<evidence type="ECO:0000313" key="2">
    <source>
        <dbReference type="Proteomes" id="UP001161388"/>
    </source>
</evidence>